<keyword evidence="2" id="KW-0812">Transmembrane</keyword>
<keyword evidence="4" id="KW-1185">Reference proteome</keyword>
<feature type="compositionally biased region" description="Polar residues" evidence="1">
    <location>
        <begin position="232"/>
        <end position="241"/>
    </location>
</feature>
<feature type="region of interest" description="Disordered" evidence="1">
    <location>
        <begin position="214"/>
        <end position="241"/>
    </location>
</feature>
<accession>A0A9J6DXU2</accession>
<name>A0A9J6DXU2_RHIMP</name>
<evidence type="ECO:0000256" key="1">
    <source>
        <dbReference type="SAM" id="MobiDB-lite"/>
    </source>
</evidence>
<reference evidence="3" key="1">
    <citation type="journal article" date="2020" name="Cell">
        <title>Large-Scale Comparative Analyses of Tick Genomes Elucidate Their Genetic Diversity and Vector Capacities.</title>
        <authorList>
            <consortium name="Tick Genome and Microbiome Consortium (TIGMIC)"/>
            <person name="Jia N."/>
            <person name="Wang J."/>
            <person name="Shi W."/>
            <person name="Du L."/>
            <person name="Sun Y."/>
            <person name="Zhan W."/>
            <person name="Jiang J.F."/>
            <person name="Wang Q."/>
            <person name="Zhang B."/>
            <person name="Ji P."/>
            <person name="Bell-Sakyi L."/>
            <person name="Cui X.M."/>
            <person name="Yuan T.T."/>
            <person name="Jiang B.G."/>
            <person name="Yang W.F."/>
            <person name="Lam T.T."/>
            <person name="Chang Q.C."/>
            <person name="Ding S.J."/>
            <person name="Wang X.J."/>
            <person name="Zhu J.G."/>
            <person name="Ruan X.D."/>
            <person name="Zhao L."/>
            <person name="Wei J.T."/>
            <person name="Ye R.Z."/>
            <person name="Que T.C."/>
            <person name="Du C.H."/>
            <person name="Zhou Y.H."/>
            <person name="Cheng J.X."/>
            <person name="Dai P.F."/>
            <person name="Guo W.B."/>
            <person name="Han X.H."/>
            <person name="Huang E.J."/>
            <person name="Li L.F."/>
            <person name="Wei W."/>
            <person name="Gao Y.C."/>
            <person name="Liu J.Z."/>
            <person name="Shao H.Z."/>
            <person name="Wang X."/>
            <person name="Wang C.C."/>
            <person name="Yang T.C."/>
            <person name="Huo Q.B."/>
            <person name="Li W."/>
            <person name="Chen H.Y."/>
            <person name="Chen S.E."/>
            <person name="Zhou L.G."/>
            <person name="Ni X.B."/>
            <person name="Tian J.H."/>
            <person name="Sheng Y."/>
            <person name="Liu T."/>
            <person name="Pan Y.S."/>
            <person name="Xia L.Y."/>
            <person name="Li J."/>
            <person name="Zhao F."/>
            <person name="Cao W.C."/>
        </authorList>
    </citation>
    <scope>NUCLEOTIDE SEQUENCE</scope>
    <source>
        <strain evidence="3">Rmic-2018</strain>
    </source>
</reference>
<comment type="caution">
    <text evidence="3">The sequence shown here is derived from an EMBL/GenBank/DDBJ whole genome shotgun (WGS) entry which is preliminary data.</text>
</comment>
<reference evidence="3" key="2">
    <citation type="submission" date="2021-09" db="EMBL/GenBank/DDBJ databases">
        <authorList>
            <person name="Jia N."/>
            <person name="Wang J."/>
            <person name="Shi W."/>
            <person name="Du L."/>
            <person name="Sun Y."/>
            <person name="Zhan W."/>
            <person name="Jiang J."/>
            <person name="Wang Q."/>
            <person name="Zhang B."/>
            <person name="Ji P."/>
            <person name="Sakyi L.B."/>
            <person name="Cui X."/>
            <person name="Yuan T."/>
            <person name="Jiang B."/>
            <person name="Yang W."/>
            <person name="Lam T.T.-Y."/>
            <person name="Chang Q."/>
            <person name="Ding S."/>
            <person name="Wang X."/>
            <person name="Zhu J."/>
            <person name="Ruan X."/>
            <person name="Zhao L."/>
            <person name="Wei J."/>
            <person name="Que T."/>
            <person name="Du C."/>
            <person name="Cheng J."/>
            <person name="Dai P."/>
            <person name="Han X."/>
            <person name="Huang E."/>
            <person name="Gao Y."/>
            <person name="Liu J."/>
            <person name="Shao H."/>
            <person name="Ye R."/>
            <person name="Li L."/>
            <person name="Wei W."/>
            <person name="Wang X."/>
            <person name="Wang C."/>
            <person name="Huo Q."/>
            <person name="Li W."/>
            <person name="Guo W."/>
            <person name="Chen H."/>
            <person name="Chen S."/>
            <person name="Zhou L."/>
            <person name="Zhou L."/>
            <person name="Ni X."/>
            <person name="Tian J."/>
            <person name="Zhou Y."/>
            <person name="Sheng Y."/>
            <person name="Liu T."/>
            <person name="Pan Y."/>
            <person name="Xia L."/>
            <person name="Li J."/>
            <person name="Zhao F."/>
            <person name="Cao W."/>
        </authorList>
    </citation>
    <scope>NUCLEOTIDE SEQUENCE</scope>
    <source>
        <strain evidence="3">Rmic-2018</strain>
        <tissue evidence="3">Larvae</tissue>
    </source>
</reference>
<dbReference type="VEuPathDB" id="VectorBase:LOC119186675"/>
<protein>
    <submittedName>
        <fullName evidence="3">Uncharacterized protein</fullName>
    </submittedName>
</protein>
<evidence type="ECO:0000313" key="3">
    <source>
        <dbReference type="EMBL" id="KAH8026714.1"/>
    </source>
</evidence>
<feature type="compositionally biased region" description="Basic and acidic residues" evidence="1">
    <location>
        <begin position="218"/>
        <end position="231"/>
    </location>
</feature>
<evidence type="ECO:0000313" key="4">
    <source>
        <dbReference type="Proteomes" id="UP000821866"/>
    </source>
</evidence>
<dbReference type="Proteomes" id="UP000821866">
    <property type="component" value="Unassembled WGS sequence"/>
</dbReference>
<dbReference type="EMBL" id="JABSTU010000007">
    <property type="protein sequence ID" value="KAH8026714.1"/>
    <property type="molecule type" value="Genomic_DNA"/>
</dbReference>
<organism evidence="3 4">
    <name type="scientific">Rhipicephalus microplus</name>
    <name type="common">Cattle tick</name>
    <name type="synonym">Boophilus microplus</name>
    <dbReference type="NCBI Taxonomy" id="6941"/>
    <lineage>
        <taxon>Eukaryota</taxon>
        <taxon>Metazoa</taxon>
        <taxon>Ecdysozoa</taxon>
        <taxon>Arthropoda</taxon>
        <taxon>Chelicerata</taxon>
        <taxon>Arachnida</taxon>
        <taxon>Acari</taxon>
        <taxon>Parasitiformes</taxon>
        <taxon>Ixodida</taxon>
        <taxon>Ixodoidea</taxon>
        <taxon>Ixodidae</taxon>
        <taxon>Rhipicephalinae</taxon>
        <taxon>Rhipicephalus</taxon>
        <taxon>Boophilus</taxon>
    </lineage>
</organism>
<gene>
    <name evidence="3" type="ORF">HPB51_024213</name>
</gene>
<feature type="transmembrane region" description="Helical" evidence="2">
    <location>
        <begin position="6"/>
        <end position="25"/>
    </location>
</feature>
<proteinExistence type="predicted"/>
<keyword evidence="2" id="KW-1133">Transmembrane helix</keyword>
<evidence type="ECO:0000256" key="2">
    <source>
        <dbReference type="SAM" id="Phobius"/>
    </source>
</evidence>
<keyword evidence="2" id="KW-0472">Membrane</keyword>
<sequence>MSPINAYVAKIGVRFVTTIVLYPLLASVGYNLSWQQCLILAWANFKGAIMIGLDLTRAFPTINLAFALKEQFIRMGTLFLVQLLNTTTLPKLMSMLGLLTLSDVERANMNMVIMALRNTARASTNFQRRDKKFSGADWKWVQMHTYIDNPYGGVEDEERPEQTDSYVPARVYRNAAARKASGCILRLQKVCYNKQYEDGMIPQQDKGHHYGCPAVSDGEGRLPRLRHDETLHNSPLNGSTD</sequence>
<dbReference type="AlphaFoldDB" id="A0A9J6DXU2"/>